<name>A0A1Y6BF93_9BACT</name>
<evidence type="ECO:0000256" key="5">
    <source>
        <dbReference type="SAM" id="Phobius"/>
    </source>
</evidence>
<evidence type="ECO:0000313" key="8">
    <source>
        <dbReference type="Proteomes" id="UP000192907"/>
    </source>
</evidence>
<feature type="transmembrane region" description="Helical" evidence="5">
    <location>
        <begin position="109"/>
        <end position="133"/>
    </location>
</feature>
<feature type="transmembrane region" description="Helical" evidence="5">
    <location>
        <begin position="145"/>
        <end position="165"/>
    </location>
</feature>
<accession>A0A1Y6BF93</accession>
<reference evidence="8" key="1">
    <citation type="submission" date="2017-04" db="EMBL/GenBank/DDBJ databases">
        <authorList>
            <person name="Varghese N."/>
            <person name="Submissions S."/>
        </authorList>
    </citation>
    <scope>NUCLEOTIDE SEQUENCE [LARGE SCALE GENOMIC DNA]</scope>
    <source>
        <strain evidence="8">RKEM611</strain>
    </source>
</reference>
<dbReference type="PANTHER" id="PTHR43220:SF18">
    <property type="entry name" value="TRANSMEMBRANE PROTEIN 41B"/>
    <property type="match status" value="1"/>
</dbReference>
<dbReference type="Proteomes" id="UP000192907">
    <property type="component" value="Unassembled WGS sequence"/>
</dbReference>
<gene>
    <name evidence="7" type="ORF">SAMN06296036_103190</name>
</gene>
<dbReference type="EMBL" id="FWZT01000003">
    <property type="protein sequence ID" value="SMF01561.1"/>
    <property type="molecule type" value="Genomic_DNA"/>
</dbReference>
<keyword evidence="8" id="KW-1185">Reference proteome</keyword>
<dbReference type="PANTHER" id="PTHR43220">
    <property type="match status" value="1"/>
</dbReference>
<evidence type="ECO:0000259" key="6">
    <source>
        <dbReference type="Pfam" id="PF09335"/>
    </source>
</evidence>
<dbReference type="STRING" id="1513793.SAMN06296036_103190"/>
<organism evidence="7 8">
    <name type="scientific">Pseudobacteriovorax antillogorgiicola</name>
    <dbReference type="NCBI Taxonomy" id="1513793"/>
    <lineage>
        <taxon>Bacteria</taxon>
        <taxon>Pseudomonadati</taxon>
        <taxon>Bdellovibrionota</taxon>
        <taxon>Oligoflexia</taxon>
        <taxon>Oligoflexales</taxon>
        <taxon>Pseudobacteriovoracaceae</taxon>
        <taxon>Pseudobacteriovorax</taxon>
    </lineage>
</organism>
<proteinExistence type="predicted"/>
<evidence type="ECO:0000256" key="1">
    <source>
        <dbReference type="ARBA" id="ARBA00004141"/>
    </source>
</evidence>
<feature type="transmembrane region" description="Helical" evidence="5">
    <location>
        <begin position="60"/>
        <end position="81"/>
    </location>
</feature>
<dbReference type="InterPro" id="IPR032816">
    <property type="entry name" value="VTT_dom"/>
</dbReference>
<feature type="transmembrane region" description="Helical" evidence="5">
    <location>
        <begin position="187"/>
        <end position="206"/>
    </location>
</feature>
<feature type="domain" description="VTT" evidence="6">
    <location>
        <begin position="124"/>
        <end position="239"/>
    </location>
</feature>
<dbReference type="OrthoDB" id="9812980at2"/>
<dbReference type="AlphaFoldDB" id="A0A1Y6BF93"/>
<evidence type="ECO:0000256" key="3">
    <source>
        <dbReference type="ARBA" id="ARBA00022989"/>
    </source>
</evidence>
<evidence type="ECO:0000256" key="2">
    <source>
        <dbReference type="ARBA" id="ARBA00022692"/>
    </source>
</evidence>
<keyword evidence="4 5" id="KW-0472">Membrane</keyword>
<dbReference type="Pfam" id="PF09335">
    <property type="entry name" value="VTT_dom"/>
    <property type="match status" value="1"/>
</dbReference>
<dbReference type="InterPro" id="IPR045014">
    <property type="entry name" value="TM41A/B"/>
</dbReference>
<protein>
    <submittedName>
        <fullName evidence="7">Uncharacterized membrane protein YdjX, TVP38/TMEM64 family, SNARE-associated domain</fullName>
    </submittedName>
</protein>
<keyword evidence="2 5" id="KW-0812">Transmembrane</keyword>
<evidence type="ECO:0000256" key="4">
    <source>
        <dbReference type="ARBA" id="ARBA00023136"/>
    </source>
</evidence>
<sequence length="287" mass="32213">MYWYTLRFCILLCLTSKHPANKKSKARIISGFDDHSRFCERMSLQRYAGNPINLDMRNRIIIFIAVLGLSTVLALGFAIFADKQVLLDLVILKANQVQLLTQQWPILSVLAYGLLYIILVTCSVPGMFLLTVLCGATFGWPGLSYTALSATLGSLVAFYMSRYWFRAAVLRNWGHWLMQINHMLESHGTPVLITVRLFTIIPYYIVNLVSGLTTVSSSRFFLTTLVGMLPVHAVFINAGTKIAEIKVVADIWTPKMILSIALLGVLPLIATILKRSRNFQLDHNSAE</sequence>
<dbReference type="GO" id="GO:0016020">
    <property type="term" value="C:membrane"/>
    <property type="evidence" value="ECO:0007669"/>
    <property type="project" value="UniProtKB-SubCell"/>
</dbReference>
<feature type="transmembrane region" description="Helical" evidence="5">
    <location>
        <begin position="218"/>
        <end position="236"/>
    </location>
</feature>
<feature type="transmembrane region" description="Helical" evidence="5">
    <location>
        <begin position="256"/>
        <end position="273"/>
    </location>
</feature>
<comment type="subcellular location">
    <subcellularLocation>
        <location evidence="1">Membrane</location>
        <topology evidence="1">Multi-pass membrane protein</topology>
    </subcellularLocation>
</comment>
<evidence type="ECO:0000313" key="7">
    <source>
        <dbReference type="EMBL" id="SMF01561.1"/>
    </source>
</evidence>
<keyword evidence="3 5" id="KW-1133">Transmembrane helix</keyword>